<feature type="non-terminal residue" evidence="2">
    <location>
        <position position="163"/>
    </location>
</feature>
<dbReference type="EMBL" id="CAUYUJ010016979">
    <property type="protein sequence ID" value="CAK0870613.1"/>
    <property type="molecule type" value="Genomic_DNA"/>
</dbReference>
<feature type="compositionally biased region" description="Basic and acidic residues" evidence="1">
    <location>
        <begin position="18"/>
        <end position="32"/>
    </location>
</feature>
<dbReference type="Proteomes" id="UP001189429">
    <property type="component" value="Unassembled WGS sequence"/>
</dbReference>
<evidence type="ECO:0000256" key="1">
    <source>
        <dbReference type="SAM" id="MobiDB-lite"/>
    </source>
</evidence>
<sequence>PFLLVSSSFSSSSSSLEEGGRAEGEGRAEQPPRHAGAPLPGAGRCSPGGPRGAAQLRPGELRSVGTAAPATDLDHLRPPLAKEASPSSPRLRKSRSQVSFLSVSDSNGVSHPVSDGVALHRGGTVSFDLCQSVSTLRNASSTAELKARQQFAEKFKQDAEESG</sequence>
<protein>
    <submittedName>
        <fullName evidence="2">Uncharacterized protein</fullName>
    </submittedName>
</protein>
<comment type="caution">
    <text evidence="2">The sequence shown here is derived from an EMBL/GenBank/DDBJ whole genome shotgun (WGS) entry which is preliminary data.</text>
</comment>
<keyword evidence="3" id="KW-1185">Reference proteome</keyword>
<gene>
    <name evidence="2" type="ORF">PCOR1329_LOCUS56669</name>
</gene>
<proteinExistence type="predicted"/>
<feature type="non-terminal residue" evidence="2">
    <location>
        <position position="1"/>
    </location>
</feature>
<evidence type="ECO:0000313" key="3">
    <source>
        <dbReference type="Proteomes" id="UP001189429"/>
    </source>
</evidence>
<feature type="region of interest" description="Disordered" evidence="1">
    <location>
        <begin position="1"/>
        <end position="115"/>
    </location>
</feature>
<feature type="compositionally biased region" description="Low complexity" evidence="1">
    <location>
        <begin position="1"/>
        <end position="17"/>
    </location>
</feature>
<evidence type="ECO:0000313" key="2">
    <source>
        <dbReference type="EMBL" id="CAK0870613.1"/>
    </source>
</evidence>
<accession>A0ABN9VCD6</accession>
<reference evidence="2" key="1">
    <citation type="submission" date="2023-10" db="EMBL/GenBank/DDBJ databases">
        <authorList>
            <person name="Chen Y."/>
            <person name="Shah S."/>
            <person name="Dougan E. K."/>
            <person name="Thang M."/>
            <person name="Chan C."/>
        </authorList>
    </citation>
    <scope>NUCLEOTIDE SEQUENCE [LARGE SCALE GENOMIC DNA]</scope>
</reference>
<name>A0ABN9VCD6_9DINO</name>
<organism evidence="2 3">
    <name type="scientific">Prorocentrum cordatum</name>
    <dbReference type="NCBI Taxonomy" id="2364126"/>
    <lineage>
        <taxon>Eukaryota</taxon>
        <taxon>Sar</taxon>
        <taxon>Alveolata</taxon>
        <taxon>Dinophyceae</taxon>
        <taxon>Prorocentrales</taxon>
        <taxon>Prorocentraceae</taxon>
        <taxon>Prorocentrum</taxon>
    </lineage>
</organism>
<feature type="compositionally biased region" description="Polar residues" evidence="1">
    <location>
        <begin position="97"/>
        <end position="109"/>
    </location>
</feature>